<dbReference type="Proteomes" id="UP000280792">
    <property type="component" value="Unassembled WGS sequence"/>
</dbReference>
<evidence type="ECO:0000313" key="2">
    <source>
        <dbReference type="Proteomes" id="UP000280792"/>
    </source>
</evidence>
<proteinExistence type="predicted"/>
<evidence type="ECO:0000313" key="1">
    <source>
        <dbReference type="EMBL" id="RRJ82391.1"/>
    </source>
</evidence>
<dbReference type="InterPro" id="IPR021409">
    <property type="entry name" value="DUF3047"/>
</dbReference>
<accession>A0A3P3VI34</accession>
<gene>
    <name evidence="1" type="ORF">D0544_10940</name>
</gene>
<organism evidence="1 2">
    <name type="scientific">Aestuariirhabdus litorea</name>
    <dbReference type="NCBI Taxonomy" id="2528527"/>
    <lineage>
        <taxon>Bacteria</taxon>
        <taxon>Pseudomonadati</taxon>
        <taxon>Pseudomonadota</taxon>
        <taxon>Gammaproteobacteria</taxon>
        <taxon>Oceanospirillales</taxon>
        <taxon>Aestuariirhabdaceae</taxon>
        <taxon>Aestuariirhabdus</taxon>
    </lineage>
</organism>
<protein>
    <submittedName>
        <fullName evidence="1">DUF3047 domain-containing protein</fullName>
    </submittedName>
</protein>
<reference evidence="1 2" key="1">
    <citation type="submission" date="2018-08" db="EMBL/GenBank/DDBJ databases">
        <authorList>
            <person name="Khan S.A."/>
        </authorList>
    </citation>
    <scope>NUCLEOTIDE SEQUENCE [LARGE SCALE GENOMIC DNA]</scope>
    <source>
        <strain evidence="1 2">GTF-13</strain>
    </source>
</reference>
<reference evidence="1 2" key="2">
    <citation type="submission" date="2018-12" db="EMBL/GenBank/DDBJ databases">
        <title>Simiduia agarivorans gen. nov., sp. nov., a marine, agarolytic bacterium isolated from shallow coastal water from Keelung, Taiwan.</title>
        <authorList>
            <person name="Shieh W.Y."/>
        </authorList>
    </citation>
    <scope>NUCLEOTIDE SEQUENCE [LARGE SCALE GENOMIC DNA]</scope>
    <source>
        <strain evidence="1 2">GTF-13</strain>
    </source>
</reference>
<dbReference type="AlphaFoldDB" id="A0A3P3VI34"/>
<comment type="caution">
    <text evidence="1">The sequence shown here is derived from an EMBL/GenBank/DDBJ whole genome shotgun (WGS) entry which is preliminary data.</text>
</comment>
<dbReference type="EMBL" id="QWEZ01000002">
    <property type="protein sequence ID" value="RRJ82391.1"/>
    <property type="molecule type" value="Genomic_DNA"/>
</dbReference>
<dbReference type="Pfam" id="PF11249">
    <property type="entry name" value="DUF3047"/>
    <property type="match status" value="1"/>
</dbReference>
<keyword evidence="2" id="KW-1185">Reference proteome</keyword>
<dbReference type="RefSeq" id="WP_125016100.1">
    <property type="nucleotide sequence ID" value="NZ_QWEZ01000002.1"/>
</dbReference>
<sequence length="240" mass="26836">MGMRCGYFVLGLLVLLPVRLHAQPIPLLGEHPLVEGQPPTGWQPLTFSGREPTQYHFLNDKGRPLVCADAKGSASGLIYRIDAPVEQYPYLAWRWRISNTYEKARLGQRDGDDFPARVYISFAYQPEQAGFGQRIQYEGYRLIYGEYPPQAVLNYVWGSAEAAGAMAVSPYVDNSMMLVVRGRGDVTDQWLEERRDIAADYRRAFNAEPPPISGIALMSDADNTGEQASACFAEIRLLSP</sequence>
<name>A0A3P3VI34_9GAMM</name>